<dbReference type="RefSeq" id="XP_002682801.1">
    <property type="nucleotide sequence ID" value="XM_002682755.1"/>
</dbReference>
<keyword evidence="7" id="KW-1185">Reference proteome</keyword>
<dbReference type="PANTHER" id="PTHR12483:SF27">
    <property type="entry name" value="COPPER TRANSPORT PROTEIN CTR1"/>
    <property type="match status" value="1"/>
</dbReference>
<keyword evidence="3 5" id="KW-1133">Transmembrane helix</keyword>
<dbReference type="AlphaFoldDB" id="D2UYZ5"/>
<evidence type="ECO:0000256" key="2">
    <source>
        <dbReference type="ARBA" id="ARBA00022692"/>
    </source>
</evidence>
<dbReference type="Pfam" id="PF04145">
    <property type="entry name" value="Ctr"/>
    <property type="match status" value="1"/>
</dbReference>
<dbReference type="STRING" id="5762.D2UYZ5"/>
<keyword evidence="5" id="KW-0186">Copper</keyword>
<dbReference type="OrthoDB" id="161814at2759"/>
<feature type="transmembrane region" description="Helical" evidence="5">
    <location>
        <begin position="136"/>
        <end position="155"/>
    </location>
</feature>
<keyword evidence="2 5" id="KW-0812">Transmembrane</keyword>
<keyword evidence="5" id="KW-0187">Copper transport</keyword>
<evidence type="ECO:0000256" key="3">
    <source>
        <dbReference type="ARBA" id="ARBA00022989"/>
    </source>
</evidence>
<dbReference type="PANTHER" id="PTHR12483">
    <property type="entry name" value="SOLUTE CARRIER FAMILY 31 COPPER TRANSPORTERS"/>
    <property type="match status" value="1"/>
</dbReference>
<protein>
    <recommendedName>
        <fullName evidence="5">Copper transport protein</fullName>
    </recommendedName>
</protein>
<evidence type="ECO:0000256" key="5">
    <source>
        <dbReference type="RuleBase" id="RU367022"/>
    </source>
</evidence>
<dbReference type="Proteomes" id="UP000006671">
    <property type="component" value="Unassembled WGS sequence"/>
</dbReference>
<proteinExistence type="inferred from homology"/>
<sequence>MNSPISLMKTMMDHSNHTMPDHSNHTMGGMQMYFVATATVPHLLFETVQITEGWQYALAIIICFILSVFNQFLVFLVKRKVTIPKKKDDDEFRDVDDHKRKARKRYMAYAWYIAKPIIYLFQNGLGYLLMLVTMTYNVGLFLAVIAGNTVGWTVFSMTSNIVPEDCCAN</sequence>
<evidence type="ECO:0000313" key="6">
    <source>
        <dbReference type="EMBL" id="EFC50057.1"/>
    </source>
</evidence>
<accession>D2UYZ5</accession>
<comment type="similarity">
    <text evidence="5">Belongs to the copper transporter (Ctr) (TC 1.A.56) family. SLC31A subfamily.</text>
</comment>
<keyword evidence="4 5" id="KW-0472">Membrane</keyword>
<evidence type="ECO:0000313" key="7">
    <source>
        <dbReference type="Proteomes" id="UP000006671"/>
    </source>
</evidence>
<evidence type="ECO:0000256" key="1">
    <source>
        <dbReference type="ARBA" id="ARBA00004141"/>
    </source>
</evidence>
<feature type="transmembrane region" description="Helical" evidence="5">
    <location>
        <begin position="54"/>
        <end position="77"/>
    </location>
</feature>
<dbReference type="EMBL" id="GG738846">
    <property type="protein sequence ID" value="EFC50057.1"/>
    <property type="molecule type" value="Genomic_DNA"/>
</dbReference>
<dbReference type="InterPro" id="IPR007274">
    <property type="entry name" value="Cop_transporter"/>
</dbReference>
<dbReference type="OMA" id="NHTMGGM"/>
<dbReference type="InParanoid" id="D2UYZ5"/>
<dbReference type="GeneID" id="8858949"/>
<dbReference type="GO" id="GO:0005375">
    <property type="term" value="F:copper ion transmembrane transporter activity"/>
    <property type="evidence" value="ECO:0007669"/>
    <property type="project" value="UniProtKB-UniRule"/>
</dbReference>
<keyword evidence="5" id="KW-0813">Transport</keyword>
<reference evidence="6 7" key="1">
    <citation type="journal article" date="2010" name="Cell">
        <title>The genome of Naegleria gruberi illuminates early eukaryotic versatility.</title>
        <authorList>
            <person name="Fritz-Laylin L.K."/>
            <person name="Prochnik S.E."/>
            <person name="Ginger M.L."/>
            <person name="Dacks J.B."/>
            <person name="Carpenter M.L."/>
            <person name="Field M.C."/>
            <person name="Kuo A."/>
            <person name="Paredez A."/>
            <person name="Chapman J."/>
            <person name="Pham J."/>
            <person name="Shu S."/>
            <person name="Neupane R."/>
            <person name="Cipriano M."/>
            <person name="Mancuso J."/>
            <person name="Tu H."/>
            <person name="Salamov A."/>
            <person name="Lindquist E."/>
            <person name="Shapiro H."/>
            <person name="Lucas S."/>
            <person name="Grigoriev I.V."/>
            <person name="Cande W.Z."/>
            <person name="Fulton C."/>
            <person name="Rokhsar D.S."/>
            <person name="Dawson S.C."/>
        </authorList>
    </citation>
    <scope>NUCLEOTIDE SEQUENCE [LARGE SCALE GENOMIC DNA]</scope>
    <source>
        <strain evidence="6 7">NEG-M</strain>
    </source>
</reference>
<name>D2UYZ5_NAEGR</name>
<dbReference type="GO" id="GO:0005886">
    <property type="term" value="C:plasma membrane"/>
    <property type="evidence" value="ECO:0007669"/>
    <property type="project" value="TreeGrafter"/>
</dbReference>
<dbReference type="KEGG" id="ngr:NAEGRDRAFT_61759"/>
<dbReference type="VEuPathDB" id="AmoebaDB:NAEGRDRAFT_61759"/>
<organism evidence="7">
    <name type="scientific">Naegleria gruberi</name>
    <name type="common">Amoeba</name>
    <dbReference type="NCBI Taxonomy" id="5762"/>
    <lineage>
        <taxon>Eukaryota</taxon>
        <taxon>Discoba</taxon>
        <taxon>Heterolobosea</taxon>
        <taxon>Tetramitia</taxon>
        <taxon>Eutetramitia</taxon>
        <taxon>Vahlkampfiidae</taxon>
        <taxon>Naegleria</taxon>
    </lineage>
</organism>
<gene>
    <name evidence="6" type="ORF">NAEGRDRAFT_61759</name>
</gene>
<comment type="subcellular location">
    <subcellularLocation>
        <location evidence="1 5">Membrane</location>
        <topology evidence="1 5">Multi-pass membrane protein</topology>
    </subcellularLocation>
</comment>
<evidence type="ECO:0000256" key="4">
    <source>
        <dbReference type="ARBA" id="ARBA00023136"/>
    </source>
</evidence>
<keyword evidence="5" id="KW-0406">Ion transport</keyword>
<feature type="transmembrane region" description="Helical" evidence="5">
    <location>
        <begin position="109"/>
        <end position="130"/>
    </location>
</feature>